<dbReference type="EMBL" id="MCFJ01000012">
    <property type="protein sequence ID" value="ORY60027.1"/>
    <property type="molecule type" value="Genomic_DNA"/>
</dbReference>
<feature type="domain" description="Amino acid permease/ SLC12A" evidence="7">
    <location>
        <begin position="23"/>
        <end position="424"/>
    </location>
</feature>
<dbReference type="STRING" id="1141098.A0A1Y2DLB3"/>
<organism evidence="8 9">
    <name type="scientific">Pseudomassariella vexata</name>
    <dbReference type="NCBI Taxonomy" id="1141098"/>
    <lineage>
        <taxon>Eukaryota</taxon>
        <taxon>Fungi</taxon>
        <taxon>Dikarya</taxon>
        <taxon>Ascomycota</taxon>
        <taxon>Pezizomycotina</taxon>
        <taxon>Sordariomycetes</taxon>
        <taxon>Xylariomycetidae</taxon>
        <taxon>Amphisphaeriales</taxon>
        <taxon>Pseudomassariaceae</taxon>
        <taxon>Pseudomassariella</taxon>
    </lineage>
</organism>
<evidence type="ECO:0000313" key="8">
    <source>
        <dbReference type="EMBL" id="ORY60027.1"/>
    </source>
</evidence>
<feature type="transmembrane region" description="Helical" evidence="6">
    <location>
        <begin position="312"/>
        <end position="337"/>
    </location>
</feature>
<evidence type="ECO:0000256" key="4">
    <source>
        <dbReference type="ARBA" id="ARBA00022989"/>
    </source>
</evidence>
<comment type="caution">
    <text evidence="8">The sequence shown here is derived from an EMBL/GenBank/DDBJ whole genome shotgun (WGS) entry which is preliminary data.</text>
</comment>
<dbReference type="InterPro" id="IPR004841">
    <property type="entry name" value="AA-permease/SLC12A_dom"/>
</dbReference>
<dbReference type="InParanoid" id="A0A1Y2DLB3"/>
<evidence type="ECO:0000256" key="1">
    <source>
        <dbReference type="ARBA" id="ARBA00004141"/>
    </source>
</evidence>
<dbReference type="AlphaFoldDB" id="A0A1Y2DLB3"/>
<name>A0A1Y2DLB3_9PEZI</name>
<feature type="transmembrane region" description="Helical" evidence="6">
    <location>
        <begin position="358"/>
        <end position="381"/>
    </location>
</feature>
<keyword evidence="5 6" id="KW-0472">Membrane</keyword>
<feature type="transmembrane region" description="Helical" evidence="6">
    <location>
        <begin position="103"/>
        <end position="122"/>
    </location>
</feature>
<evidence type="ECO:0000259" key="7">
    <source>
        <dbReference type="Pfam" id="PF00324"/>
    </source>
</evidence>
<reference evidence="8 9" key="1">
    <citation type="submission" date="2016-07" db="EMBL/GenBank/DDBJ databases">
        <title>Pervasive Adenine N6-methylation of Active Genes in Fungi.</title>
        <authorList>
            <consortium name="DOE Joint Genome Institute"/>
            <person name="Mondo S.J."/>
            <person name="Dannebaum R.O."/>
            <person name="Kuo R.C."/>
            <person name="Labutti K."/>
            <person name="Haridas S."/>
            <person name="Kuo A."/>
            <person name="Salamov A."/>
            <person name="Ahrendt S.R."/>
            <person name="Lipzen A."/>
            <person name="Sullivan W."/>
            <person name="Andreopoulos W.B."/>
            <person name="Clum A."/>
            <person name="Lindquist E."/>
            <person name="Daum C."/>
            <person name="Ramamoorthy G.K."/>
            <person name="Gryganskyi A."/>
            <person name="Culley D."/>
            <person name="Magnuson J.K."/>
            <person name="James T.Y."/>
            <person name="O'Malley M.A."/>
            <person name="Stajich J.E."/>
            <person name="Spatafora J.W."/>
            <person name="Visel A."/>
            <person name="Grigoriev I.V."/>
        </authorList>
    </citation>
    <scope>NUCLEOTIDE SEQUENCE [LARGE SCALE GENOMIC DNA]</scope>
    <source>
        <strain evidence="8 9">CBS 129021</strain>
    </source>
</reference>
<evidence type="ECO:0000313" key="9">
    <source>
        <dbReference type="Proteomes" id="UP000193689"/>
    </source>
</evidence>
<keyword evidence="4 6" id="KW-1133">Transmembrane helix</keyword>
<feature type="transmembrane region" description="Helical" evidence="6">
    <location>
        <begin position="134"/>
        <end position="155"/>
    </location>
</feature>
<evidence type="ECO:0000256" key="5">
    <source>
        <dbReference type="ARBA" id="ARBA00023136"/>
    </source>
</evidence>
<dbReference type="PANTHER" id="PTHR43495:SF5">
    <property type="entry name" value="GAMMA-AMINOBUTYRIC ACID PERMEASE"/>
    <property type="match status" value="1"/>
</dbReference>
<gene>
    <name evidence="8" type="ORF">BCR38DRAFT_52287</name>
</gene>
<dbReference type="GeneID" id="63781456"/>
<feature type="transmembrane region" description="Helical" evidence="6">
    <location>
        <begin position="44"/>
        <end position="66"/>
    </location>
</feature>
<dbReference type="GO" id="GO:0055085">
    <property type="term" value="P:transmembrane transport"/>
    <property type="evidence" value="ECO:0007669"/>
    <property type="project" value="InterPro"/>
</dbReference>
<dbReference type="PANTHER" id="PTHR43495">
    <property type="entry name" value="GABA PERMEASE"/>
    <property type="match status" value="1"/>
</dbReference>
<accession>A0A1Y2DLB3</accession>
<evidence type="ECO:0000256" key="2">
    <source>
        <dbReference type="ARBA" id="ARBA00022448"/>
    </source>
</evidence>
<dbReference type="GO" id="GO:0016020">
    <property type="term" value="C:membrane"/>
    <property type="evidence" value="ECO:0007669"/>
    <property type="project" value="UniProtKB-SubCell"/>
</dbReference>
<feature type="transmembrane region" description="Helical" evidence="6">
    <location>
        <begin position="21"/>
        <end position="38"/>
    </location>
</feature>
<dbReference type="Gene3D" id="1.20.1740.10">
    <property type="entry name" value="Amino acid/polyamine transporter I"/>
    <property type="match status" value="1"/>
</dbReference>
<feature type="transmembrane region" description="Helical" evidence="6">
    <location>
        <begin position="161"/>
        <end position="181"/>
    </location>
</feature>
<evidence type="ECO:0000256" key="3">
    <source>
        <dbReference type="ARBA" id="ARBA00022692"/>
    </source>
</evidence>
<proteinExistence type="predicted"/>
<keyword evidence="9" id="KW-1185">Reference proteome</keyword>
<keyword evidence="2" id="KW-0813">Transport</keyword>
<feature type="transmembrane region" description="Helical" evidence="6">
    <location>
        <begin position="246"/>
        <end position="267"/>
    </location>
</feature>
<feature type="transmembrane region" description="Helical" evidence="6">
    <location>
        <begin position="468"/>
        <end position="485"/>
    </location>
</feature>
<evidence type="ECO:0000256" key="6">
    <source>
        <dbReference type="SAM" id="Phobius"/>
    </source>
</evidence>
<dbReference type="RefSeq" id="XP_040712461.1">
    <property type="nucleotide sequence ID" value="XM_040865244.1"/>
</dbReference>
<feature type="transmembrane region" description="Helical" evidence="6">
    <location>
        <begin position="401"/>
        <end position="421"/>
    </location>
</feature>
<comment type="subcellular location">
    <subcellularLocation>
        <location evidence="1">Membrane</location>
        <topology evidence="1">Multi-pass membrane protein</topology>
    </subcellularLocation>
</comment>
<dbReference type="Proteomes" id="UP000193689">
    <property type="component" value="Unassembled WGS sequence"/>
</dbReference>
<dbReference type="Pfam" id="PF00324">
    <property type="entry name" value="AA_permease"/>
    <property type="match status" value="1"/>
</dbReference>
<dbReference type="OrthoDB" id="3900342at2759"/>
<sequence>MASHQPLNSNRAQLRQGLRGYQIFFIVISSVIGTGVFTSNGQALALAGPLGMLFTVIILGLIAIFVGETISELVQVFPVPNAIFEYVYAFVDEDLAWVVGVCYWYSFASVFALQMLGAAALLSYWGPDGFLAPLVFYGVTPFVLFFLNLSGVYWFGIVETIGGFLKIILLFGVTFILYVIAGGQGDPNEPIKNGFNHNIDFINNNTKAICLAFPAVAYSYIGIEATIVAAFEAQPPNGIGWPSRTIHWAVFLLYFLCTLGIALTVQWGNPSLPVPYGGIVLHSNSTGNQAGKTDSAVIIAVLQSDRGVVAGIINGCLIFSTISAANTSLYIASRTLYGLTYRITGRNPLSRKLRKASVIWEVTGTPAMALLWSVLAFYWLPWLEMVTNKSAAILINDVIDMISITSSVSCLIVWAAICVAFHRYERWTRLCDDGLRTRGYTRFIRNSPEYKQRVWNLLIWLQPWNARIGFIGCLVAFAFASAMWWDTPVTPLKVAAAYGTVGPAHLSRNSLDKD</sequence>
<protein>
    <submittedName>
        <fullName evidence="8">Amino acid permease-domain-containing protein</fullName>
    </submittedName>
</protein>
<keyword evidence="3 6" id="KW-0812">Transmembrane</keyword>
<dbReference type="PIRSF" id="PIRSF006060">
    <property type="entry name" value="AA_transporter"/>
    <property type="match status" value="1"/>
</dbReference>